<keyword evidence="4" id="KW-1185">Reference proteome</keyword>
<name>A0A9P6CUS0_9AGAR</name>
<dbReference type="AlphaFoldDB" id="A0A9P6CUS0"/>
<proteinExistence type="predicted"/>
<evidence type="ECO:0000313" key="4">
    <source>
        <dbReference type="Proteomes" id="UP000807469"/>
    </source>
</evidence>
<keyword evidence="1" id="KW-0677">Repeat</keyword>
<dbReference type="EMBL" id="MU155441">
    <property type="protein sequence ID" value="KAF9473454.1"/>
    <property type="molecule type" value="Genomic_DNA"/>
</dbReference>
<feature type="non-terminal residue" evidence="3">
    <location>
        <position position="1"/>
    </location>
</feature>
<evidence type="ECO:0000256" key="1">
    <source>
        <dbReference type="ARBA" id="ARBA00022737"/>
    </source>
</evidence>
<sequence length="181" mass="20606">VVVTLAYQLSRFIPEIEDLVLTAIEKDPVIFSRSRSTQMKTLVIEPLTSNRFPAQPMVIVIDGIDECGPDEKAHKELLEVLGTAALELHGHPILFLVGSRPEYVIRTAFDTPFLSRVTESLVLDEKYSPDDDIWDYLQDEFQRIHRNSTKRSEPWPSDSEIELLVQKASGQFIFASTVVKY</sequence>
<evidence type="ECO:0000259" key="2">
    <source>
        <dbReference type="Pfam" id="PF24883"/>
    </source>
</evidence>
<dbReference type="InterPro" id="IPR027417">
    <property type="entry name" value="P-loop_NTPase"/>
</dbReference>
<dbReference type="Proteomes" id="UP000807469">
    <property type="component" value="Unassembled WGS sequence"/>
</dbReference>
<evidence type="ECO:0000313" key="3">
    <source>
        <dbReference type="EMBL" id="KAF9473454.1"/>
    </source>
</evidence>
<gene>
    <name evidence="3" type="ORF">BDN70DRAFT_785041</name>
</gene>
<dbReference type="SUPFAM" id="SSF52540">
    <property type="entry name" value="P-loop containing nucleoside triphosphate hydrolases"/>
    <property type="match status" value="1"/>
</dbReference>
<reference evidence="3" key="1">
    <citation type="submission" date="2020-11" db="EMBL/GenBank/DDBJ databases">
        <authorList>
            <consortium name="DOE Joint Genome Institute"/>
            <person name="Ahrendt S."/>
            <person name="Riley R."/>
            <person name="Andreopoulos W."/>
            <person name="Labutti K."/>
            <person name="Pangilinan J."/>
            <person name="Ruiz-Duenas F.J."/>
            <person name="Barrasa J.M."/>
            <person name="Sanchez-Garcia M."/>
            <person name="Camarero S."/>
            <person name="Miyauchi S."/>
            <person name="Serrano A."/>
            <person name="Linde D."/>
            <person name="Babiker R."/>
            <person name="Drula E."/>
            <person name="Ayuso-Fernandez I."/>
            <person name="Pacheco R."/>
            <person name="Padilla G."/>
            <person name="Ferreira P."/>
            <person name="Barriuso J."/>
            <person name="Kellner H."/>
            <person name="Castanera R."/>
            <person name="Alfaro M."/>
            <person name="Ramirez L."/>
            <person name="Pisabarro A.G."/>
            <person name="Kuo A."/>
            <person name="Tritt A."/>
            <person name="Lipzen A."/>
            <person name="He G."/>
            <person name="Yan M."/>
            <person name="Ng V."/>
            <person name="Cullen D."/>
            <person name="Martin F."/>
            <person name="Rosso M.-N."/>
            <person name="Henrissat B."/>
            <person name="Hibbett D."/>
            <person name="Martinez A.T."/>
            <person name="Grigoriev I.V."/>
        </authorList>
    </citation>
    <scope>NUCLEOTIDE SEQUENCE</scope>
    <source>
        <strain evidence="3">CIRM-BRFM 674</strain>
    </source>
</reference>
<feature type="domain" description="Nephrocystin 3-like N-terminal" evidence="2">
    <location>
        <begin position="3"/>
        <end position="100"/>
    </location>
</feature>
<dbReference type="Pfam" id="PF24883">
    <property type="entry name" value="NPHP3_N"/>
    <property type="match status" value="1"/>
</dbReference>
<feature type="non-terminal residue" evidence="3">
    <location>
        <position position="181"/>
    </location>
</feature>
<protein>
    <recommendedName>
        <fullName evidence="2">Nephrocystin 3-like N-terminal domain-containing protein</fullName>
    </recommendedName>
</protein>
<accession>A0A9P6CUS0</accession>
<comment type="caution">
    <text evidence="3">The sequence shown here is derived from an EMBL/GenBank/DDBJ whole genome shotgun (WGS) entry which is preliminary data.</text>
</comment>
<organism evidence="3 4">
    <name type="scientific">Pholiota conissans</name>
    <dbReference type="NCBI Taxonomy" id="109636"/>
    <lineage>
        <taxon>Eukaryota</taxon>
        <taxon>Fungi</taxon>
        <taxon>Dikarya</taxon>
        <taxon>Basidiomycota</taxon>
        <taxon>Agaricomycotina</taxon>
        <taxon>Agaricomycetes</taxon>
        <taxon>Agaricomycetidae</taxon>
        <taxon>Agaricales</taxon>
        <taxon>Agaricineae</taxon>
        <taxon>Strophariaceae</taxon>
        <taxon>Pholiota</taxon>
    </lineage>
</organism>
<dbReference type="InterPro" id="IPR056884">
    <property type="entry name" value="NPHP3-like_N"/>
</dbReference>
<dbReference type="OrthoDB" id="2970937at2759"/>